<organism evidence="2">
    <name type="scientific">Myoviridae sp. ctj3P51</name>
    <dbReference type="NCBI Taxonomy" id="2826687"/>
    <lineage>
        <taxon>Viruses</taxon>
        <taxon>Duplodnaviria</taxon>
        <taxon>Heunggongvirae</taxon>
        <taxon>Uroviricota</taxon>
        <taxon>Caudoviricetes</taxon>
    </lineage>
</organism>
<dbReference type="EMBL" id="BK015217">
    <property type="protein sequence ID" value="DAD96434.1"/>
    <property type="molecule type" value="Genomic_DNA"/>
</dbReference>
<evidence type="ECO:0000256" key="1">
    <source>
        <dbReference type="SAM" id="MobiDB-lite"/>
    </source>
</evidence>
<feature type="region of interest" description="Disordered" evidence="1">
    <location>
        <begin position="22"/>
        <end position="48"/>
    </location>
</feature>
<proteinExistence type="predicted"/>
<protein>
    <submittedName>
        <fullName evidence="2">Uncharacterized protein</fullName>
    </submittedName>
</protein>
<feature type="compositionally biased region" description="Basic and acidic residues" evidence="1">
    <location>
        <begin position="36"/>
        <end position="48"/>
    </location>
</feature>
<name>A0A8S5NQ82_9CAUD</name>
<evidence type="ECO:0000313" key="2">
    <source>
        <dbReference type="EMBL" id="DAD96434.1"/>
    </source>
</evidence>
<reference evidence="2" key="1">
    <citation type="journal article" date="2021" name="Proc. Natl. Acad. Sci. U.S.A.">
        <title>A Catalog of Tens of Thousands of Viruses from Human Metagenomes Reveals Hidden Associations with Chronic Diseases.</title>
        <authorList>
            <person name="Tisza M.J."/>
            <person name="Buck C.B."/>
        </authorList>
    </citation>
    <scope>NUCLEOTIDE SEQUENCE</scope>
    <source>
        <strain evidence="2">Ctj3P51</strain>
    </source>
</reference>
<sequence length="48" mass="5251">MPSGALFIKALRHKLPGPLYEVGPSPGYSQTSSKIMEYKGENANERIS</sequence>
<accession>A0A8S5NQ82</accession>